<gene>
    <name evidence="1" type="ORF">G9272_02710</name>
</gene>
<evidence type="ECO:0000313" key="1">
    <source>
        <dbReference type="EMBL" id="QJS99352.1"/>
    </source>
</evidence>
<keyword evidence="2" id="KW-1185">Reference proteome</keyword>
<reference evidence="1" key="1">
    <citation type="submission" date="2020-03" db="EMBL/GenBank/DDBJ databases">
        <title>Molecular networking-based the target discovery of potent antiproliferative macrolactams: 5/6/7/16 polycyclic ansamycins and glycosylated trienomycin from Streptomyces cacaoi subsp. asoensis.</title>
        <authorList>
            <person name="Liu L.-L."/>
        </authorList>
    </citation>
    <scope>NUCLEOTIDE SEQUENCE [LARGE SCALE GENOMIC DNA]</scope>
    <source>
        <strain evidence="1">H2S5</strain>
    </source>
</reference>
<evidence type="ECO:0000313" key="2">
    <source>
        <dbReference type="Proteomes" id="UP000502665"/>
    </source>
</evidence>
<dbReference type="Proteomes" id="UP000502665">
    <property type="component" value="Chromosome"/>
</dbReference>
<evidence type="ECO:0008006" key="3">
    <source>
        <dbReference type="Google" id="ProtNLM"/>
    </source>
</evidence>
<accession>A0A6M4WSQ9</accession>
<dbReference type="EMBL" id="CP049838">
    <property type="protein sequence ID" value="QJS99352.1"/>
    <property type="molecule type" value="Genomic_DNA"/>
</dbReference>
<organism evidence="1 2">
    <name type="scientific">Streptomyces asoensis</name>
    <dbReference type="NCBI Taxonomy" id="249586"/>
    <lineage>
        <taxon>Bacteria</taxon>
        <taxon>Bacillati</taxon>
        <taxon>Actinomycetota</taxon>
        <taxon>Actinomycetes</taxon>
        <taxon>Kitasatosporales</taxon>
        <taxon>Streptomycetaceae</taxon>
        <taxon>Streptomyces</taxon>
    </lineage>
</organism>
<dbReference type="RefSeq" id="WP_171395004.1">
    <property type="nucleotide sequence ID" value="NZ_CP049838.1"/>
</dbReference>
<sequence>MARADTLARARQLDRPELAYLVRFPTADGIRDMELTWAELARDTDWVTARLRDHGLATGQRALLTASGFEGFWGHAVIGALRTLKVTYGIAEAMGWDHRRTAVFHRELNPHVVIGISAQTLEGLAGTADLGEMFRSTSVLLARPAAVPQLRGVGVTAAVISAVGPALALECPERCGAHVNAAEWRVGEQDGQLSLAAGEGRASPLPETPLAIAGRVVTGRCGCGSDDPRVLLGEAGGLSPQRS</sequence>
<dbReference type="AlphaFoldDB" id="A0A6M4WSQ9"/>
<name>A0A6M4WSQ9_9ACTN</name>
<proteinExistence type="predicted"/>
<protein>
    <recommendedName>
        <fullName evidence="3">AMP-dependent synthetase/ligase domain-containing protein</fullName>
    </recommendedName>
</protein>